<sequence length="174" mass="19254">MHLLTPEEMELCKVSRLQPKPYLMIKEQVLKEALKGNGSLKKKQVKEICRLDSQKGGRLFDFFIDSGWIAKALHASTKTSSSRRFVSSSSLRYGLFDYLTRAPIPTPTPPPTGSSRSRSRSPSPSSPRNRASVTAVAAAIFLFLFLFLGPAAGPAATEPSVFVDYHSITLRPWQ</sequence>
<protein>
    <submittedName>
        <fullName evidence="1">Uncharacterized protein</fullName>
    </submittedName>
</protein>
<gene>
    <name evidence="1" type="ORF">NUW58_g10206</name>
</gene>
<dbReference type="Proteomes" id="UP001143856">
    <property type="component" value="Unassembled WGS sequence"/>
</dbReference>
<name>A0ACC1MNC6_9PEZI</name>
<reference evidence="1" key="1">
    <citation type="submission" date="2022-10" db="EMBL/GenBank/DDBJ databases">
        <title>Genome Sequence of Xylaria curta.</title>
        <authorList>
            <person name="Buettner E."/>
        </authorList>
    </citation>
    <scope>NUCLEOTIDE SEQUENCE</scope>
    <source>
        <strain evidence="1">Babe10</strain>
    </source>
</reference>
<dbReference type="EMBL" id="JAPDGR010004306">
    <property type="protein sequence ID" value="KAJ2968512.1"/>
    <property type="molecule type" value="Genomic_DNA"/>
</dbReference>
<comment type="caution">
    <text evidence="1">The sequence shown here is derived from an EMBL/GenBank/DDBJ whole genome shotgun (WGS) entry which is preliminary data.</text>
</comment>
<evidence type="ECO:0000313" key="1">
    <source>
        <dbReference type="EMBL" id="KAJ2968512.1"/>
    </source>
</evidence>
<keyword evidence="2" id="KW-1185">Reference proteome</keyword>
<proteinExistence type="predicted"/>
<accession>A0ACC1MNC6</accession>
<organism evidence="1 2">
    <name type="scientific">Xylaria curta</name>
    <dbReference type="NCBI Taxonomy" id="42375"/>
    <lineage>
        <taxon>Eukaryota</taxon>
        <taxon>Fungi</taxon>
        <taxon>Dikarya</taxon>
        <taxon>Ascomycota</taxon>
        <taxon>Pezizomycotina</taxon>
        <taxon>Sordariomycetes</taxon>
        <taxon>Xylariomycetidae</taxon>
        <taxon>Xylariales</taxon>
        <taxon>Xylariaceae</taxon>
        <taxon>Xylaria</taxon>
    </lineage>
</organism>
<evidence type="ECO:0000313" key="2">
    <source>
        <dbReference type="Proteomes" id="UP001143856"/>
    </source>
</evidence>